<reference evidence="3 4" key="1">
    <citation type="submission" date="2023-07" db="EMBL/GenBank/DDBJ databases">
        <title>Genomic Encyclopedia of Type Strains, Phase IV (KMG-IV): sequencing the most valuable type-strain genomes for metagenomic binning, comparative biology and taxonomic classification.</title>
        <authorList>
            <person name="Goeker M."/>
        </authorList>
    </citation>
    <scope>NUCLEOTIDE SEQUENCE [LARGE SCALE GENOMIC DNA]</scope>
    <source>
        <strain evidence="3 4">DSM 19013</strain>
    </source>
</reference>
<feature type="region of interest" description="Disordered" evidence="1">
    <location>
        <begin position="295"/>
        <end position="331"/>
    </location>
</feature>
<name>A0ABU0HWE9_9HYPH</name>
<evidence type="ECO:0000313" key="3">
    <source>
        <dbReference type="EMBL" id="MDQ0446143.1"/>
    </source>
</evidence>
<dbReference type="Proteomes" id="UP001231124">
    <property type="component" value="Unassembled WGS sequence"/>
</dbReference>
<keyword evidence="4" id="KW-1185">Reference proteome</keyword>
<accession>A0ABU0HWE9</accession>
<dbReference type="RefSeq" id="WP_238204051.1">
    <property type="nucleotide sequence ID" value="NZ_BPQE01000017.1"/>
</dbReference>
<evidence type="ECO:0000256" key="2">
    <source>
        <dbReference type="SAM" id="SignalP"/>
    </source>
</evidence>
<feature type="compositionally biased region" description="Low complexity" evidence="1">
    <location>
        <begin position="295"/>
        <end position="306"/>
    </location>
</feature>
<evidence type="ECO:0008006" key="5">
    <source>
        <dbReference type="Google" id="ProtNLM"/>
    </source>
</evidence>
<feature type="region of interest" description="Disordered" evidence="1">
    <location>
        <begin position="38"/>
        <end position="78"/>
    </location>
</feature>
<protein>
    <recommendedName>
        <fullName evidence="5">Lysozyme inhibitor LprI N-terminal domain-containing protein</fullName>
    </recommendedName>
</protein>
<gene>
    <name evidence="3" type="ORF">QO012_000632</name>
</gene>
<feature type="chain" id="PRO_5046077885" description="Lysozyme inhibitor LprI N-terminal domain-containing protein" evidence="2">
    <location>
        <begin position="29"/>
        <end position="331"/>
    </location>
</feature>
<keyword evidence="2" id="KW-0732">Signal</keyword>
<evidence type="ECO:0000313" key="4">
    <source>
        <dbReference type="Proteomes" id="UP001231124"/>
    </source>
</evidence>
<evidence type="ECO:0000256" key="1">
    <source>
        <dbReference type="SAM" id="MobiDB-lite"/>
    </source>
</evidence>
<proteinExistence type="predicted"/>
<feature type="compositionally biased region" description="Pro residues" evidence="1">
    <location>
        <begin position="69"/>
        <end position="78"/>
    </location>
</feature>
<comment type="caution">
    <text evidence="3">The sequence shown here is derived from an EMBL/GenBank/DDBJ whole genome shotgun (WGS) entry which is preliminary data.</text>
</comment>
<organism evidence="3 4">
    <name type="scientific">Methylobacterium aerolatum</name>
    <dbReference type="NCBI Taxonomy" id="418708"/>
    <lineage>
        <taxon>Bacteria</taxon>
        <taxon>Pseudomonadati</taxon>
        <taxon>Pseudomonadota</taxon>
        <taxon>Alphaproteobacteria</taxon>
        <taxon>Hyphomicrobiales</taxon>
        <taxon>Methylobacteriaceae</taxon>
        <taxon>Methylobacterium</taxon>
    </lineage>
</organism>
<feature type="signal peptide" evidence="2">
    <location>
        <begin position="1"/>
        <end position="28"/>
    </location>
</feature>
<sequence>MRPTRSIRLLPLAALAAALAMPAGPAQAQNFLERLFGIKPERPPVPQLRPSDGGPVPGPGQSEDAVPGQPAPEMRPPPVPRGPVVLKAPAEDSVIGQDLQRNGMGGSLRLERAAGGVAATITLPGTKISQPTESCTVKLGGGKPVPFTSAGRPEGVPRYEAPTAECPLRLDVTEGAVLATTLEGGATCTFTAADCATTPVGMWGPAPASLTPRAGEFDTARGVADKAVRDNYKLMTQRARSEDVRPIVAEQAAFSADREQFCRAYAREGVHGFCHLRYTENRALALATRLGANTAAPTAATAVAPRRAPRPRPAVEGLNPDAGAGFGADPE</sequence>
<dbReference type="EMBL" id="JAUSVP010000002">
    <property type="protein sequence ID" value="MDQ0446143.1"/>
    <property type="molecule type" value="Genomic_DNA"/>
</dbReference>